<accession>A0A7J7MI99</accession>
<dbReference type="Proteomes" id="UP000541444">
    <property type="component" value="Unassembled WGS sequence"/>
</dbReference>
<evidence type="ECO:0000313" key="3">
    <source>
        <dbReference type="Proteomes" id="UP000541444"/>
    </source>
</evidence>
<evidence type="ECO:0000313" key="2">
    <source>
        <dbReference type="EMBL" id="KAF6154649.1"/>
    </source>
</evidence>
<keyword evidence="3" id="KW-1185">Reference proteome</keyword>
<dbReference type="OrthoDB" id="1429427at2759"/>
<feature type="non-terminal residue" evidence="2">
    <location>
        <position position="200"/>
    </location>
</feature>
<feature type="compositionally biased region" description="Polar residues" evidence="1">
    <location>
        <begin position="180"/>
        <end position="200"/>
    </location>
</feature>
<dbReference type="AlphaFoldDB" id="A0A7J7MI99"/>
<sequence length="200" mass="22440">KSIFDAISLRIQTQGYDFIPGTEVIAVIYRIYYRVMNTLCPRAILKSKLGTTVAVHSNCLTTNIAVNRLINWNELRIPTEWVLPRAVVPRSRFTNQIPNEDDIPYHFSGPSSRPSVSRHSTSEPIIQGIRLSEQQIPHGIYHFSGPSSRPSVSRHSTSEPIIQGIRLSEQQIPHGIYNDPSPSTRIEVDQTTSPLSKASL</sequence>
<protein>
    <submittedName>
        <fullName evidence="2">Uncharacterized protein</fullName>
    </submittedName>
</protein>
<evidence type="ECO:0000256" key="1">
    <source>
        <dbReference type="SAM" id="MobiDB-lite"/>
    </source>
</evidence>
<comment type="caution">
    <text evidence="2">The sequence shown here is derived from an EMBL/GenBank/DDBJ whole genome shotgun (WGS) entry which is preliminary data.</text>
</comment>
<feature type="compositionally biased region" description="Low complexity" evidence="1">
    <location>
        <begin position="108"/>
        <end position="119"/>
    </location>
</feature>
<dbReference type="EMBL" id="JACGCM010001471">
    <property type="protein sequence ID" value="KAF6154649.1"/>
    <property type="molecule type" value="Genomic_DNA"/>
</dbReference>
<name>A0A7J7MI99_9MAGN</name>
<organism evidence="2 3">
    <name type="scientific">Kingdonia uniflora</name>
    <dbReference type="NCBI Taxonomy" id="39325"/>
    <lineage>
        <taxon>Eukaryota</taxon>
        <taxon>Viridiplantae</taxon>
        <taxon>Streptophyta</taxon>
        <taxon>Embryophyta</taxon>
        <taxon>Tracheophyta</taxon>
        <taxon>Spermatophyta</taxon>
        <taxon>Magnoliopsida</taxon>
        <taxon>Ranunculales</taxon>
        <taxon>Circaeasteraceae</taxon>
        <taxon>Kingdonia</taxon>
    </lineage>
</organism>
<proteinExistence type="predicted"/>
<reference evidence="2 3" key="1">
    <citation type="journal article" date="2020" name="IScience">
        <title>Genome Sequencing of the Endangered Kingdonia uniflora (Circaeasteraceae, Ranunculales) Reveals Potential Mechanisms of Evolutionary Specialization.</title>
        <authorList>
            <person name="Sun Y."/>
            <person name="Deng T."/>
            <person name="Zhang A."/>
            <person name="Moore M.J."/>
            <person name="Landis J.B."/>
            <person name="Lin N."/>
            <person name="Zhang H."/>
            <person name="Zhang X."/>
            <person name="Huang J."/>
            <person name="Zhang X."/>
            <person name="Sun H."/>
            <person name="Wang H."/>
        </authorList>
    </citation>
    <scope>NUCLEOTIDE SEQUENCE [LARGE SCALE GENOMIC DNA]</scope>
    <source>
        <strain evidence="2">TB1705</strain>
        <tissue evidence="2">Leaf</tissue>
    </source>
</reference>
<feature type="region of interest" description="Disordered" evidence="1">
    <location>
        <begin position="167"/>
        <end position="200"/>
    </location>
</feature>
<gene>
    <name evidence="2" type="ORF">GIB67_000533</name>
</gene>
<feature type="region of interest" description="Disordered" evidence="1">
    <location>
        <begin position="99"/>
        <end position="119"/>
    </location>
</feature>